<dbReference type="OrthoDB" id="5620376at2"/>
<protein>
    <submittedName>
        <fullName evidence="1">PcfJ-like protein</fullName>
    </submittedName>
</protein>
<organism evidence="1 2">
    <name type="scientific">Umboniibacter marinipuniceus</name>
    <dbReference type="NCBI Taxonomy" id="569599"/>
    <lineage>
        <taxon>Bacteria</taxon>
        <taxon>Pseudomonadati</taxon>
        <taxon>Pseudomonadota</taxon>
        <taxon>Gammaproteobacteria</taxon>
        <taxon>Cellvibrionales</taxon>
        <taxon>Cellvibrionaceae</taxon>
        <taxon>Umboniibacter</taxon>
    </lineage>
</organism>
<sequence>MPMQPELLLGCLSNGDLRLDASDALGYPCVNIVKTWSDRLEVYNGADGDQPKEQVYLFDIPISLEILQKNVYAEYWIESIPKPILNSCLELPSIQLFVLHCVANSRDAADLLLSNPALCYLWAWVNYSYLQSRPGEIDTLLDQLHAKQLNILRQIAPRAPKAAVKLLKRLDVASIDPFRRNALLTILQDATLVLKLSHQQALCFPSLLIADRYSWAVNQRVFGILIRLQRQELRLLDDAIAMSDGRAIQALARCETWPEVVACHDRWAREWNRGRLFEEMLLRDDRGIAIAFPPPPVEPTSDICWLATPDEVMQEGRNLRHCISSYVTKVQRGEYAVYHLREPYNVTIGLRRSALGWQLDQIRGVCNRSPTTEEHSIVDEWLRAKGLSLVFDN</sequence>
<comment type="caution">
    <text evidence="1">The sequence shown here is derived from an EMBL/GenBank/DDBJ whole genome shotgun (WGS) entry which is preliminary data.</text>
</comment>
<gene>
    <name evidence="1" type="ORF">DFR27_0660</name>
</gene>
<dbReference type="Pfam" id="PF14284">
    <property type="entry name" value="PcfJ"/>
    <property type="match status" value="1"/>
</dbReference>
<keyword evidence="2" id="KW-1185">Reference proteome</keyword>
<dbReference type="InterPro" id="IPR025586">
    <property type="entry name" value="PcfJ"/>
</dbReference>
<reference evidence="1 2" key="1">
    <citation type="submission" date="2018-10" db="EMBL/GenBank/DDBJ databases">
        <title>Genomic Encyclopedia of Type Strains, Phase IV (KMG-IV): sequencing the most valuable type-strain genomes for metagenomic binning, comparative biology and taxonomic classification.</title>
        <authorList>
            <person name="Goeker M."/>
        </authorList>
    </citation>
    <scope>NUCLEOTIDE SEQUENCE [LARGE SCALE GENOMIC DNA]</scope>
    <source>
        <strain evidence="1 2">DSM 25080</strain>
    </source>
</reference>
<evidence type="ECO:0000313" key="2">
    <source>
        <dbReference type="Proteomes" id="UP000267187"/>
    </source>
</evidence>
<proteinExistence type="predicted"/>
<name>A0A3M0AC09_9GAMM</name>
<dbReference type="AlphaFoldDB" id="A0A3M0AC09"/>
<dbReference type="EMBL" id="REFJ01000001">
    <property type="protein sequence ID" value="RMA82703.1"/>
    <property type="molecule type" value="Genomic_DNA"/>
</dbReference>
<dbReference type="Proteomes" id="UP000267187">
    <property type="component" value="Unassembled WGS sequence"/>
</dbReference>
<dbReference type="RefSeq" id="WP_121876014.1">
    <property type="nucleotide sequence ID" value="NZ_REFJ01000001.1"/>
</dbReference>
<accession>A0A3M0AC09</accession>
<evidence type="ECO:0000313" key="1">
    <source>
        <dbReference type="EMBL" id="RMA82703.1"/>
    </source>
</evidence>